<dbReference type="AlphaFoldDB" id="A0A1H9BQW5"/>
<dbReference type="InterPro" id="IPR006073">
    <property type="entry name" value="GTP-bd"/>
</dbReference>
<keyword evidence="3" id="KW-1185">Reference proteome</keyword>
<dbReference type="PANTHER" id="PTHR46434">
    <property type="entry name" value="GENETIC INTERACTOR OF PROHIBITINS 3, MITOCHONDRIAL"/>
    <property type="match status" value="1"/>
</dbReference>
<proteinExistence type="predicted"/>
<dbReference type="CDD" id="cd01855">
    <property type="entry name" value="YqeH"/>
    <property type="match status" value="1"/>
</dbReference>
<dbReference type="InterPro" id="IPR030378">
    <property type="entry name" value="G_CP_dom"/>
</dbReference>
<evidence type="ECO:0000313" key="3">
    <source>
        <dbReference type="Proteomes" id="UP000199427"/>
    </source>
</evidence>
<dbReference type="EMBL" id="FOES01000004">
    <property type="protein sequence ID" value="SEP91346.1"/>
    <property type="molecule type" value="Genomic_DNA"/>
</dbReference>
<protein>
    <recommendedName>
        <fullName evidence="1">CP-type G domain-containing protein</fullName>
    </recommendedName>
</protein>
<gene>
    <name evidence="2" type="ORF">SAMN05216362_10456</name>
</gene>
<dbReference type="PANTHER" id="PTHR46434:SF1">
    <property type="entry name" value="GENETIC INTERACTOR OF PROHIBITINS 3, MITOCHONDRIAL"/>
    <property type="match status" value="1"/>
</dbReference>
<dbReference type="SUPFAM" id="SSF52540">
    <property type="entry name" value="P-loop containing nucleoside triphosphate hydrolases"/>
    <property type="match status" value="1"/>
</dbReference>
<dbReference type="InterPro" id="IPR050896">
    <property type="entry name" value="Mito_lipid_metab_GTPase"/>
</dbReference>
<organism evidence="2 3">
    <name type="scientific">Piscibacillus halophilus</name>
    <dbReference type="NCBI Taxonomy" id="571933"/>
    <lineage>
        <taxon>Bacteria</taxon>
        <taxon>Bacillati</taxon>
        <taxon>Bacillota</taxon>
        <taxon>Bacilli</taxon>
        <taxon>Bacillales</taxon>
        <taxon>Bacillaceae</taxon>
        <taxon>Piscibacillus</taxon>
    </lineage>
</organism>
<dbReference type="InterPro" id="IPR048422">
    <property type="entry name" value="NOA1/YqeH-like_C"/>
</dbReference>
<feature type="domain" description="CP-type G" evidence="1">
    <location>
        <begin position="59"/>
        <end position="222"/>
    </location>
</feature>
<dbReference type="NCBIfam" id="TIGR03597">
    <property type="entry name" value="GTPase_YqeH"/>
    <property type="match status" value="1"/>
</dbReference>
<dbReference type="Pfam" id="PF21516">
    <property type="entry name" value="YqeH-like_C"/>
    <property type="match status" value="1"/>
</dbReference>
<evidence type="ECO:0000259" key="1">
    <source>
        <dbReference type="PROSITE" id="PS51721"/>
    </source>
</evidence>
<dbReference type="GO" id="GO:0005525">
    <property type="term" value="F:GTP binding"/>
    <property type="evidence" value="ECO:0007669"/>
    <property type="project" value="InterPro"/>
</dbReference>
<evidence type="ECO:0000313" key="2">
    <source>
        <dbReference type="EMBL" id="SEP91346.1"/>
    </source>
</evidence>
<dbReference type="PROSITE" id="PS51721">
    <property type="entry name" value="G_CP"/>
    <property type="match status" value="1"/>
</dbReference>
<sequence length="368" mass="41476">MEELYCQGCGAKIQTEDENKVGYAPKSALQREEIVCKRCFRLKHYNEVQDVDMTADDFLNMLHDIGQRDGLIVKVVDLFDVHGSFIQGLNNFVGHNPIVLVGNKVDLLPKSTNLNKVKNWMRRVAKDFGLQVKEVFLVSAVDGSGMDETAFELERLREGKDIFVVGSTNVGKSTLINYFIQNSTDEKDVITTSYFPGTTLGFIEIPLDDRSDMIDTPGIINHHQMSHYLSKNDLKIVTPKKEIKPKVFQLNQGQTLFIGGLARFDIEQASEKIGYVCYFSNDLSIHRTKQEKADQLYKEHLGELLSPPTNDTLNNWPELVKETFRITSNNKTDVVFSGLGWITVPKGGVTISAYVPKGVRVIIREAII</sequence>
<dbReference type="InterPro" id="IPR027417">
    <property type="entry name" value="P-loop_NTPase"/>
</dbReference>
<dbReference type="STRING" id="571933.SAMN05216362_10456"/>
<dbReference type="RefSeq" id="WP_177176321.1">
    <property type="nucleotide sequence ID" value="NZ_FOES01000004.1"/>
</dbReference>
<dbReference type="Proteomes" id="UP000199427">
    <property type="component" value="Unassembled WGS sequence"/>
</dbReference>
<dbReference type="Pfam" id="PF01926">
    <property type="entry name" value="MMR_HSR1"/>
    <property type="match status" value="1"/>
</dbReference>
<dbReference type="InterPro" id="IPR019988">
    <property type="entry name" value="GTP-bd_ribosome_bgen_YqeH"/>
</dbReference>
<name>A0A1H9BQW5_9BACI</name>
<accession>A0A1H9BQW5</accession>
<dbReference type="Gene3D" id="3.40.50.300">
    <property type="entry name" value="P-loop containing nucleotide triphosphate hydrolases"/>
    <property type="match status" value="1"/>
</dbReference>
<reference evidence="2 3" key="1">
    <citation type="submission" date="2016-10" db="EMBL/GenBank/DDBJ databases">
        <authorList>
            <person name="de Groot N.N."/>
        </authorList>
    </citation>
    <scope>NUCLEOTIDE SEQUENCE [LARGE SCALE GENOMIC DNA]</scope>
    <source>
        <strain evidence="2 3">DSM 21633</strain>
    </source>
</reference>